<evidence type="ECO:0000313" key="3">
    <source>
        <dbReference type="Proteomes" id="UP000008332"/>
    </source>
</evidence>
<feature type="domain" description="YknX-like C-terminal permuted SH3-like" evidence="1">
    <location>
        <begin position="330"/>
        <end position="395"/>
    </location>
</feature>
<dbReference type="Proteomes" id="UP000008332">
    <property type="component" value="Chromosome"/>
</dbReference>
<dbReference type="OrthoDB" id="9791520at2"/>
<keyword evidence="3" id="KW-1185">Reference proteome</keyword>
<dbReference type="RefSeq" id="WP_011464000.1">
    <property type="nucleotide sequence ID" value="NC_007908.1"/>
</dbReference>
<dbReference type="PANTHER" id="PTHR30469">
    <property type="entry name" value="MULTIDRUG RESISTANCE PROTEIN MDTA"/>
    <property type="match status" value="1"/>
</dbReference>
<evidence type="ECO:0000259" key="1">
    <source>
        <dbReference type="Pfam" id="PF25989"/>
    </source>
</evidence>
<dbReference type="GO" id="GO:1990281">
    <property type="term" value="C:efflux pump complex"/>
    <property type="evidence" value="ECO:0007669"/>
    <property type="project" value="TreeGrafter"/>
</dbReference>
<dbReference type="Gene3D" id="2.40.420.20">
    <property type="match status" value="1"/>
</dbReference>
<reference evidence="3" key="1">
    <citation type="submission" date="2006-02" db="EMBL/GenBank/DDBJ databases">
        <title>Complete sequence of chromosome of Rhodoferax ferrireducens DSM 15236.</title>
        <authorList>
            <person name="Copeland A."/>
            <person name="Lucas S."/>
            <person name="Lapidus A."/>
            <person name="Barry K."/>
            <person name="Detter J.C."/>
            <person name="Glavina del Rio T."/>
            <person name="Hammon N."/>
            <person name="Israni S."/>
            <person name="Pitluck S."/>
            <person name="Brettin T."/>
            <person name="Bruce D."/>
            <person name="Han C."/>
            <person name="Tapia R."/>
            <person name="Gilna P."/>
            <person name="Kiss H."/>
            <person name="Schmutz J."/>
            <person name="Larimer F."/>
            <person name="Land M."/>
            <person name="Kyrpides N."/>
            <person name="Ivanova N."/>
            <person name="Richardson P."/>
        </authorList>
    </citation>
    <scope>NUCLEOTIDE SEQUENCE [LARGE SCALE GENOMIC DNA]</scope>
    <source>
        <strain evidence="3">ATCC BAA-621 / DSM 15236 / T118</strain>
    </source>
</reference>
<dbReference type="eggNOG" id="COG0845">
    <property type="taxonomic scope" value="Bacteria"/>
</dbReference>
<dbReference type="GO" id="GO:0015562">
    <property type="term" value="F:efflux transmembrane transporter activity"/>
    <property type="evidence" value="ECO:0007669"/>
    <property type="project" value="TreeGrafter"/>
</dbReference>
<proteinExistence type="predicted"/>
<dbReference type="Pfam" id="PF25989">
    <property type="entry name" value="YknX_C"/>
    <property type="match status" value="1"/>
</dbReference>
<dbReference type="STRING" id="338969.Rfer_1702"/>
<dbReference type="EMBL" id="CP000267">
    <property type="protein sequence ID" value="ABD69432.1"/>
    <property type="molecule type" value="Genomic_DNA"/>
</dbReference>
<sequence length="398" mass="43123">MKNNVQWRRRLVLGLLAVLVAWGLFQGFRPQAVEMDMGTASRAALRVTLEQEGRTRVLDRYVVTAPVTGYARRLRSEVGNAVERGAILVELEPLRAEALDPRRRAEAQARIAAAESGVSATEQRARAAASSAELAQTELQRVRALRLQGHVSAAAEDRAASEVQRSAADMRSAQFAVTTARHELEAARTTLKYAGSASNTEPVTVRAPVAGRVLKIAHKSEGTVASGQPLVEIGDPAALEVEVDLLSADAVRIHPGTRVVFERWGGEGSLEGVVRVIEPTGFTKVSALGVEEQRVWVIVAFSSPATQWQRLGDGYRVEASFIVWEGKDILQIPASALFRDGDGWAAFVVEQGKAVKRRVEIGQRTGLRAQVVSGIQAGERVINHPDDRVREGVSVVAR</sequence>
<organism evidence="2 3">
    <name type="scientific">Albidiferax ferrireducens (strain ATCC BAA-621 / DSM 15236 / T118)</name>
    <name type="common">Rhodoferax ferrireducens</name>
    <dbReference type="NCBI Taxonomy" id="338969"/>
    <lineage>
        <taxon>Bacteria</taxon>
        <taxon>Pseudomonadati</taxon>
        <taxon>Pseudomonadota</taxon>
        <taxon>Betaproteobacteria</taxon>
        <taxon>Burkholderiales</taxon>
        <taxon>Comamonadaceae</taxon>
        <taxon>Rhodoferax</taxon>
    </lineage>
</organism>
<dbReference type="Gene3D" id="2.40.50.100">
    <property type="match status" value="1"/>
</dbReference>
<dbReference type="InterPro" id="IPR058637">
    <property type="entry name" value="YknX-like_C"/>
</dbReference>
<gene>
    <name evidence="2" type="ordered locus">Rfer_1702</name>
</gene>
<accession>Q21XS1</accession>
<dbReference type="KEGG" id="rfr:Rfer_1702"/>
<protein>
    <submittedName>
        <fullName evidence="2">Secretion protein HlyD</fullName>
    </submittedName>
</protein>
<evidence type="ECO:0000313" key="2">
    <source>
        <dbReference type="EMBL" id="ABD69432.1"/>
    </source>
</evidence>
<name>Q21XS1_ALBFT</name>
<dbReference type="PANTHER" id="PTHR30469:SF15">
    <property type="entry name" value="HLYD FAMILY OF SECRETION PROTEINS"/>
    <property type="match status" value="1"/>
</dbReference>
<dbReference type="Gene3D" id="1.10.287.470">
    <property type="entry name" value="Helix hairpin bin"/>
    <property type="match status" value="1"/>
</dbReference>
<dbReference type="HOGENOM" id="CLU_018816_14_5_4"/>
<dbReference type="AlphaFoldDB" id="Q21XS1"/>